<gene>
    <name evidence="2" type="ORF">OXX778_LOCUS23452</name>
</gene>
<evidence type="ECO:0000256" key="1">
    <source>
        <dbReference type="SAM" id="MobiDB-lite"/>
    </source>
</evidence>
<dbReference type="Proteomes" id="UP000663879">
    <property type="component" value="Unassembled WGS sequence"/>
</dbReference>
<dbReference type="AlphaFoldDB" id="A0A814T243"/>
<feature type="region of interest" description="Disordered" evidence="1">
    <location>
        <begin position="34"/>
        <end position="72"/>
    </location>
</feature>
<accession>A0A814T243</accession>
<comment type="caution">
    <text evidence="2">The sequence shown here is derived from an EMBL/GenBank/DDBJ whole genome shotgun (WGS) entry which is preliminary data.</text>
</comment>
<reference evidence="2" key="1">
    <citation type="submission" date="2021-02" db="EMBL/GenBank/DDBJ databases">
        <authorList>
            <person name="Nowell W R."/>
        </authorList>
    </citation>
    <scope>NUCLEOTIDE SEQUENCE</scope>
    <source>
        <strain evidence="2">Ploen Becks lab</strain>
    </source>
</reference>
<feature type="compositionally biased region" description="Polar residues" evidence="1">
    <location>
        <begin position="115"/>
        <end position="131"/>
    </location>
</feature>
<keyword evidence="3" id="KW-1185">Reference proteome</keyword>
<dbReference type="EMBL" id="CAJNOC010012807">
    <property type="protein sequence ID" value="CAF1155597.1"/>
    <property type="molecule type" value="Genomic_DNA"/>
</dbReference>
<feature type="compositionally biased region" description="Basic residues" evidence="1">
    <location>
        <begin position="133"/>
        <end position="152"/>
    </location>
</feature>
<protein>
    <submittedName>
        <fullName evidence="2">Uncharacterized protein</fullName>
    </submittedName>
</protein>
<organism evidence="2 3">
    <name type="scientific">Brachionus calyciflorus</name>
    <dbReference type="NCBI Taxonomy" id="104777"/>
    <lineage>
        <taxon>Eukaryota</taxon>
        <taxon>Metazoa</taxon>
        <taxon>Spiralia</taxon>
        <taxon>Gnathifera</taxon>
        <taxon>Rotifera</taxon>
        <taxon>Eurotatoria</taxon>
        <taxon>Monogononta</taxon>
        <taxon>Pseudotrocha</taxon>
        <taxon>Ploima</taxon>
        <taxon>Brachionidae</taxon>
        <taxon>Brachionus</taxon>
    </lineage>
</organism>
<evidence type="ECO:0000313" key="3">
    <source>
        <dbReference type="Proteomes" id="UP000663879"/>
    </source>
</evidence>
<name>A0A814T243_9BILA</name>
<proteinExistence type="predicted"/>
<feature type="region of interest" description="Disordered" evidence="1">
    <location>
        <begin position="115"/>
        <end position="152"/>
    </location>
</feature>
<sequence length="152" mass="16971">MVRNNIVINDFVESSSEYDDLDNFVHDEEIVFESQTINSEPESPSTTNERNTQSIPNTSNAPSTTNESNSILTRPTISHLIIESTPVESLFVENSSSISQTYPSNNQEGLRLPLQETTNFTQSRNGITPLTTKKPRGRPKGSKNKKISNKEN</sequence>
<evidence type="ECO:0000313" key="2">
    <source>
        <dbReference type="EMBL" id="CAF1155597.1"/>
    </source>
</evidence>